<feature type="transmembrane region" description="Helical" evidence="9">
    <location>
        <begin position="90"/>
        <end position="108"/>
    </location>
</feature>
<feature type="domain" description="CBS" evidence="10">
    <location>
        <begin position="265"/>
        <end position="323"/>
    </location>
</feature>
<evidence type="ECO:0000256" key="8">
    <source>
        <dbReference type="PROSITE-ProRule" id="PRU01193"/>
    </source>
</evidence>
<dbReference type="RefSeq" id="WP_143170664.1">
    <property type="nucleotide sequence ID" value="NZ_FRFE01000006.1"/>
</dbReference>
<dbReference type="PANTHER" id="PTHR22777:SF4">
    <property type="entry name" value="UPF0053 PROTEIN SLL1254"/>
    <property type="match status" value="1"/>
</dbReference>
<evidence type="ECO:0000313" key="13">
    <source>
        <dbReference type="Proteomes" id="UP000184603"/>
    </source>
</evidence>
<dbReference type="AlphaFoldDB" id="A0A1M7Y4A9"/>
<protein>
    <submittedName>
        <fullName evidence="12">Hemolysin, contains CBS domains</fullName>
    </submittedName>
</protein>
<dbReference type="PROSITE" id="PS51846">
    <property type="entry name" value="CNNM"/>
    <property type="match status" value="1"/>
</dbReference>
<keyword evidence="4 8" id="KW-1133">Transmembrane helix</keyword>
<feature type="domain" description="CBS" evidence="10">
    <location>
        <begin position="199"/>
        <end position="260"/>
    </location>
</feature>
<evidence type="ECO:0000256" key="1">
    <source>
        <dbReference type="ARBA" id="ARBA00004141"/>
    </source>
</evidence>
<evidence type="ECO:0000256" key="5">
    <source>
        <dbReference type="ARBA" id="ARBA00023122"/>
    </source>
</evidence>
<dbReference type="OrthoDB" id="9798188at2"/>
<feature type="transmembrane region" description="Helical" evidence="9">
    <location>
        <begin position="120"/>
        <end position="142"/>
    </location>
</feature>
<organism evidence="12 13">
    <name type="scientific">Desulfopila aestuarii DSM 18488</name>
    <dbReference type="NCBI Taxonomy" id="1121416"/>
    <lineage>
        <taxon>Bacteria</taxon>
        <taxon>Pseudomonadati</taxon>
        <taxon>Thermodesulfobacteriota</taxon>
        <taxon>Desulfobulbia</taxon>
        <taxon>Desulfobulbales</taxon>
        <taxon>Desulfocapsaceae</taxon>
        <taxon>Desulfopila</taxon>
    </lineage>
</organism>
<reference evidence="12 13" key="1">
    <citation type="submission" date="2016-12" db="EMBL/GenBank/DDBJ databases">
        <authorList>
            <person name="Song W.-J."/>
            <person name="Kurnit D.M."/>
        </authorList>
    </citation>
    <scope>NUCLEOTIDE SEQUENCE [LARGE SCALE GENOMIC DNA]</scope>
    <source>
        <strain evidence="12 13">DSM 18488</strain>
    </source>
</reference>
<dbReference type="Pfam" id="PF01595">
    <property type="entry name" value="CNNM"/>
    <property type="match status" value="1"/>
</dbReference>
<dbReference type="InterPro" id="IPR000644">
    <property type="entry name" value="CBS_dom"/>
</dbReference>
<proteinExistence type="predicted"/>
<keyword evidence="6 8" id="KW-0472">Membrane</keyword>
<dbReference type="STRING" id="1121416.SAMN02745220_01713"/>
<dbReference type="InterPro" id="IPR046342">
    <property type="entry name" value="CBS_dom_sf"/>
</dbReference>
<sequence>MLNTFITAVTMAICVSAVCSLCEAVLYSLTASQVEMLKRSGFRSAQHLQNLRSDIEEPITAILTLNTIANTIGASVAGAAAAKLFGDHNVIWFSALFTLTILIFSEILPKTLGVNFAYRLAPFIAYPLKWMVTILKPIVWVCRTIIKLLPSRTGDDNISSEELQTIAALSRESGQIEEEEERVIANILQLKDKMVRHAMTPRTVTFSLEDKQSVADSMKKIDRLSAHSRIPTFDSEPDNVTGIVLRKDILQAAAEGNLDTPVSTFVKPAHFVPETAPLNRVLLDFFDRQQHLFVVVDEYGSMTGIISMEDVIEEIVGREIIDESDKNQDMREFARSRNLASLRHLKNIKNQ</sequence>
<evidence type="ECO:0000256" key="2">
    <source>
        <dbReference type="ARBA" id="ARBA00022692"/>
    </source>
</evidence>
<evidence type="ECO:0000256" key="9">
    <source>
        <dbReference type="SAM" id="Phobius"/>
    </source>
</evidence>
<dbReference type="Pfam" id="PF00571">
    <property type="entry name" value="CBS"/>
    <property type="match status" value="1"/>
</dbReference>
<evidence type="ECO:0000259" key="10">
    <source>
        <dbReference type="PROSITE" id="PS51371"/>
    </source>
</evidence>
<keyword evidence="13" id="KW-1185">Reference proteome</keyword>
<evidence type="ECO:0000256" key="4">
    <source>
        <dbReference type="ARBA" id="ARBA00022989"/>
    </source>
</evidence>
<evidence type="ECO:0000256" key="3">
    <source>
        <dbReference type="ARBA" id="ARBA00022737"/>
    </source>
</evidence>
<name>A0A1M7Y4A9_9BACT</name>
<dbReference type="GO" id="GO:0005886">
    <property type="term" value="C:plasma membrane"/>
    <property type="evidence" value="ECO:0007669"/>
    <property type="project" value="TreeGrafter"/>
</dbReference>
<accession>A0A1M7Y4A9</accession>
<dbReference type="InterPro" id="IPR044751">
    <property type="entry name" value="Ion_transp-like_CBS"/>
</dbReference>
<dbReference type="CDD" id="cd04590">
    <property type="entry name" value="CBS_pair_CorC_HlyC_assoc"/>
    <property type="match status" value="1"/>
</dbReference>
<dbReference type="InterPro" id="IPR002550">
    <property type="entry name" value="CNNM"/>
</dbReference>
<gene>
    <name evidence="12" type="ORF">SAMN02745220_01713</name>
</gene>
<evidence type="ECO:0000313" key="12">
    <source>
        <dbReference type="EMBL" id="SHO46967.1"/>
    </source>
</evidence>
<dbReference type="PROSITE" id="PS51371">
    <property type="entry name" value="CBS"/>
    <property type="match status" value="2"/>
</dbReference>
<keyword evidence="3" id="KW-0677">Repeat</keyword>
<keyword evidence="5 7" id="KW-0129">CBS domain</keyword>
<feature type="domain" description="CNNM transmembrane" evidence="11">
    <location>
        <begin position="1"/>
        <end position="180"/>
    </location>
</feature>
<keyword evidence="2 8" id="KW-0812">Transmembrane</keyword>
<evidence type="ECO:0000256" key="7">
    <source>
        <dbReference type="PROSITE-ProRule" id="PRU00703"/>
    </source>
</evidence>
<evidence type="ECO:0000259" key="11">
    <source>
        <dbReference type="PROSITE" id="PS51846"/>
    </source>
</evidence>
<dbReference type="EMBL" id="FRFE01000006">
    <property type="protein sequence ID" value="SHO46967.1"/>
    <property type="molecule type" value="Genomic_DNA"/>
</dbReference>
<comment type="subcellular location">
    <subcellularLocation>
        <location evidence="1">Membrane</location>
        <topology evidence="1">Multi-pass membrane protein</topology>
    </subcellularLocation>
</comment>
<dbReference type="PANTHER" id="PTHR22777">
    <property type="entry name" value="HEMOLYSIN-RELATED"/>
    <property type="match status" value="1"/>
</dbReference>
<dbReference type="Gene3D" id="3.10.580.10">
    <property type="entry name" value="CBS-domain"/>
    <property type="match status" value="1"/>
</dbReference>
<evidence type="ECO:0000256" key="6">
    <source>
        <dbReference type="ARBA" id="ARBA00023136"/>
    </source>
</evidence>
<feature type="transmembrane region" description="Helical" evidence="9">
    <location>
        <begin position="6"/>
        <end position="29"/>
    </location>
</feature>
<dbReference type="Proteomes" id="UP000184603">
    <property type="component" value="Unassembled WGS sequence"/>
</dbReference>
<dbReference type="SUPFAM" id="SSF54631">
    <property type="entry name" value="CBS-domain pair"/>
    <property type="match status" value="1"/>
</dbReference>